<sequence>MRRYLPAAVSSLAGTIYVLCVVSFTALLLQGAGVAAAQAPDGFEVFLETDKPEYVLGLDSATVTGRVYYGAHVLPGANLTLEFSDINGPLAIDQVLTDGQGAFQWVVAPGTFKIEGLHKVYVKISGTASLSSVEFRVIAPVLIAGCIKKRDGGAFSGAKVTLIQNGQQKYETITDSQGGFTIPNVLPGNYQMVSFFPGYRKISSNLEVRSGANMALEPLALAATSPCDLDGSGSITDDDLIIILSYYRLKAGDPGWDPAFDVFPDGRIDIKDLVITGKIFGDSF</sequence>
<name>A0A9X4H390_9FIRM</name>
<organism evidence="1 2">
    <name type="scientific">Pelotomaculum isophthalicicum JI</name>
    <dbReference type="NCBI Taxonomy" id="947010"/>
    <lineage>
        <taxon>Bacteria</taxon>
        <taxon>Bacillati</taxon>
        <taxon>Bacillota</taxon>
        <taxon>Clostridia</taxon>
        <taxon>Eubacteriales</taxon>
        <taxon>Desulfotomaculaceae</taxon>
        <taxon>Pelotomaculum</taxon>
    </lineage>
</organism>
<dbReference type="PROSITE" id="PS00018">
    <property type="entry name" value="EF_HAND_1"/>
    <property type="match status" value="1"/>
</dbReference>
<evidence type="ECO:0000313" key="2">
    <source>
        <dbReference type="Proteomes" id="UP001154312"/>
    </source>
</evidence>
<proteinExistence type="predicted"/>
<dbReference type="RefSeq" id="WP_277441912.1">
    <property type="nucleotide sequence ID" value="NZ_JAKOAV010000001.1"/>
</dbReference>
<dbReference type="Gene3D" id="1.10.1330.10">
    <property type="entry name" value="Dockerin domain"/>
    <property type="match status" value="1"/>
</dbReference>
<protein>
    <submittedName>
        <fullName evidence="1">Carboxypeptidase regulatory-like domain-containing protein</fullName>
    </submittedName>
</protein>
<dbReference type="Proteomes" id="UP001154312">
    <property type="component" value="Unassembled WGS sequence"/>
</dbReference>
<keyword evidence="2" id="KW-1185">Reference proteome</keyword>
<dbReference type="SUPFAM" id="SSF49452">
    <property type="entry name" value="Starch-binding domain-like"/>
    <property type="match status" value="1"/>
</dbReference>
<dbReference type="GO" id="GO:0030246">
    <property type="term" value="F:carbohydrate binding"/>
    <property type="evidence" value="ECO:0007669"/>
    <property type="project" value="InterPro"/>
</dbReference>
<dbReference type="InterPro" id="IPR013784">
    <property type="entry name" value="Carb-bd-like_fold"/>
</dbReference>
<dbReference type="AlphaFoldDB" id="A0A9X4H390"/>
<comment type="caution">
    <text evidence="1">The sequence shown here is derived from an EMBL/GenBank/DDBJ whole genome shotgun (WGS) entry which is preliminary data.</text>
</comment>
<keyword evidence="1" id="KW-0121">Carboxypeptidase</keyword>
<dbReference type="InterPro" id="IPR018247">
    <property type="entry name" value="EF_Hand_1_Ca_BS"/>
</dbReference>
<dbReference type="GO" id="GO:0004180">
    <property type="term" value="F:carboxypeptidase activity"/>
    <property type="evidence" value="ECO:0007669"/>
    <property type="project" value="UniProtKB-KW"/>
</dbReference>
<dbReference type="Gene3D" id="2.60.40.1120">
    <property type="entry name" value="Carboxypeptidase-like, regulatory domain"/>
    <property type="match status" value="1"/>
</dbReference>
<dbReference type="EMBL" id="JAKOAV010000001">
    <property type="protein sequence ID" value="MDF9406767.1"/>
    <property type="molecule type" value="Genomic_DNA"/>
</dbReference>
<dbReference type="InterPro" id="IPR036439">
    <property type="entry name" value="Dockerin_dom_sf"/>
</dbReference>
<keyword evidence="1" id="KW-0645">Protease</keyword>
<dbReference type="GO" id="GO:0000272">
    <property type="term" value="P:polysaccharide catabolic process"/>
    <property type="evidence" value="ECO:0007669"/>
    <property type="project" value="InterPro"/>
</dbReference>
<evidence type="ECO:0000313" key="1">
    <source>
        <dbReference type="EMBL" id="MDF9406767.1"/>
    </source>
</evidence>
<dbReference type="Pfam" id="PF13620">
    <property type="entry name" value="CarboxypepD_reg"/>
    <property type="match status" value="1"/>
</dbReference>
<reference evidence="1" key="1">
    <citation type="submission" date="2022-02" db="EMBL/GenBank/DDBJ databases">
        <authorList>
            <person name="Leng L."/>
        </authorList>
    </citation>
    <scope>NUCLEOTIDE SEQUENCE</scope>
    <source>
        <strain evidence="1">JI</strain>
    </source>
</reference>
<gene>
    <name evidence="1" type="ORF">L7E55_00075</name>
</gene>
<accession>A0A9X4H390</accession>
<keyword evidence="1" id="KW-0378">Hydrolase</keyword>